<evidence type="ECO:0000256" key="2">
    <source>
        <dbReference type="ARBA" id="ARBA00007046"/>
    </source>
</evidence>
<evidence type="ECO:0000256" key="6">
    <source>
        <dbReference type="ARBA" id="ARBA00023078"/>
    </source>
</evidence>
<dbReference type="GO" id="GO:0046933">
    <property type="term" value="F:proton-transporting ATP synthase activity, rotational mechanism"/>
    <property type="evidence" value="ECO:0007669"/>
    <property type="project" value="InterPro"/>
</dbReference>
<proteinExistence type="inferred from homology"/>
<keyword evidence="10" id="KW-1185">Reference proteome</keyword>
<dbReference type="InterPro" id="IPR020781">
    <property type="entry name" value="ATPase_OSCP/d_CS"/>
</dbReference>
<comment type="similarity">
    <text evidence="2">Belongs to the ATPase delta chain family.</text>
</comment>
<accession>A0A1E7FLM2</accession>
<keyword evidence="4" id="KW-0375">Hydrogen ion transport</keyword>
<dbReference type="HAMAP" id="MF_01416">
    <property type="entry name" value="ATP_synth_delta_bact"/>
    <property type="match status" value="1"/>
</dbReference>
<dbReference type="PANTHER" id="PTHR11910">
    <property type="entry name" value="ATP SYNTHASE DELTA CHAIN"/>
    <property type="match status" value="1"/>
</dbReference>
<evidence type="ECO:0000313" key="9">
    <source>
        <dbReference type="EMBL" id="OEU19069.1"/>
    </source>
</evidence>
<organism evidence="9 10">
    <name type="scientific">Fragilariopsis cylindrus CCMP1102</name>
    <dbReference type="NCBI Taxonomy" id="635003"/>
    <lineage>
        <taxon>Eukaryota</taxon>
        <taxon>Sar</taxon>
        <taxon>Stramenopiles</taxon>
        <taxon>Ochrophyta</taxon>
        <taxon>Bacillariophyta</taxon>
        <taxon>Bacillariophyceae</taxon>
        <taxon>Bacillariophycidae</taxon>
        <taxon>Bacillariales</taxon>
        <taxon>Bacillariaceae</taxon>
        <taxon>Fragilariopsis</taxon>
    </lineage>
</organism>
<keyword evidence="6" id="KW-0793">Thylakoid</keyword>
<dbReference type="KEGG" id="fcy:FRACYDRAFT_260675"/>
<dbReference type="Gene3D" id="1.10.520.20">
    <property type="entry name" value="N-terminal domain of the delta subunit of the F1F0-ATP synthase"/>
    <property type="match status" value="1"/>
</dbReference>
<evidence type="ECO:0000256" key="5">
    <source>
        <dbReference type="ARBA" id="ARBA00023065"/>
    </source>
</evidence>
<protein>
    <submittedName>
        <fullName evidence="9">OSCP-domain-containing protein</fullName>
    </submittedName>
</protein>
<evidence type="ECO:0000256" key="7">
    <source>
        <dbReference type="ARBA" id="ARBA00023136"/>
    </source>
</evidence>
<dbReference type="FunCoup" id="A0A1E7FLM2">
    <property type="interactions" value="300"/>
</dbReference>
<dbReference type="Proteomes" id="UP000095751">
    <property type="component" value="Unassembled WGS sequence"/>
</dbReference>
<comment type="subcellular location">
    <subcellularLocation>
        <location evidence="1">Membrane</location>
    </subcellularLocation>
</comment>
<keyword evidence="5" id="KW-0406">Ion transport</keyword>
<dbReference type="InParanoid" id="A0A1E7FLM2"/>
<evidence type="ECO:0000256" key="8">
    <source>
        <dbReference type="ARBA" id="ARBA00023310"/>
    </source>
</evidence>
<dbReference type="GO" id="GO:0016020">
    <property type="term" value="C:membrane"/>
    <property type="evidence" value="ECO:0007669"/>
    <property type="project" value="UniProtKB-SubCell"/>
</dbReference>
<dbReference type="PROSITE" id="PS00389">
    <property type="entry name" value="ATPASE_DELTA"/>
    <property type="match status" value="1"/>
</dbReference>
<evidence type="ECO:0000256" key="4">
    <source>
        <dbReference type="ARBA" id="ARBA00022781"/>
    </source>
</evidence>
<dbReference type="InterPro" id="IPR026015">
    <property type="entry name" value="ATP_synth_OSCP/delta_N_sf"/>
</dbReference>
<dbReference type="AlphaFoldDB" id="A0A1E7FLM2"/>
<evidence type="ECO:0000313" key="10">
    <source>
        <dbReference type="Proteomes" id="UP000095751"/>
    </source>
</evidence>
<dbReference type="EMBL" id="KV784356">
    <property type="protein sequence ID" value="OEU19069.1"/>
    <property type="molecule type" value="Genomic_DNA"/>
</dbReference>
<name>A0A1E7FLM2_9STRA</name>
<dbReference type="OrthoDB" id="1262810at2759"/>
<reference evidence="9 10" key="1">
    <citation type="submission" date="2016-09" db="EMBL/GenBank/DDBJ databases">
        <title>Extensive genetic diversity and differential bi-allelic expression allows diatom success in the polar Southern Ocean.</title>
        <authorList>
            <consortium name="DOE Joint Genome Institute"/>
            <person name="Mock T."/>
            <person name="Otillar R.P."/>
            <person name="Strauss J."/>
            <person name="Dupont C."/>
            <person name="Frickenhaus S."/>
            <person name="Maumus F."/>
            <person name="Mcmullan M."/>
            <person name="Sanges R."/>
            <person name="Schmutz J."/>
            <person name="Toseland A."/>
            <person name="Valas R."/>
            <person name="Veluchamy A."/>
            <person name="Ward B.J."/>
            <person name="Allen A."/>
            <person name="Barry K."/>
            <person name="Falciatore A."/>
            <person name="Ferrante M."/>
            <person name="Fortunato A.E."/>
            <person name="Gloeckner G."/>
            <person name="Gruber A."/>
            <person name="Hipkin R."/>
            <person name="Janech M."/>
            <person name="Kroth P."/>
            <person name="Leese F."/>
            <person name="Lindquist E."/>
            <person name="Lyon B.R."/>
            <person name="Martin J."/>
            <person name="Mayer C."/>
            <person name="Parker M."/>
            <person name="Quesneville H."/>
            <person name="Raymond J."/>
            <person name="Uhlig C."/>
            <person name="Valentin K.U."/>
            <person name="Worden A.Z."/>
            <person name="Armbrust E.V."/>
            <person name="Bowler C."/>
            <person name="Green B."/>
            <person name="Moulton V."/>
            <person name="Van Oosterhout C."/>
            <person name="Grigoriev I."/>
        </authorList>
    </citation>
    <scope>NUCLEOTIDE SEQUENCE [LARGE SCALE GENOMIC DNA]</scope>
    <source>
        <strain evidence="9 10">CCMP1102</strain>
    </source>
</reference>
<dbReference type="InterPro" id="IPR000711">
    <property type="entry name" value="ATPase_OSCP/dsu"/>
</dbReference>
<evidence type="ECO:0000256" key="3">
    <source>
        <dbReference type="ARBA" id="ARBA00022448"/>
    </source>
</evidence>
<dbReference type="SUPFAM" id="SSF47928">
    <property type="entry name" value="N-terminal domain of the delta subunit of the F1F0-ATP synthase"/>
    <property type="match status" value="1"/>
</dbReference>
<keyword evidence="3" id="KW-0813">Transport</keyword>
<keyword evidence="8" id="KW-0066">ATP synthesis</keyword>
<gene>
    <name evidence="9" type="ORF">FRACYDRAFT_260675</name>
</gene>
<sequence>MFSALARKSASSSAVLRNTTVVRSTAVRTFASSEADEKLKHAPPVSVYGTVARYANATYSAASKQGLLNQVESELNGLAKAAAESQAFSQFLENPLISRNDKSSMIEGILQEKKISTITTNLCTTLAGNARLNELTKVVATYSTLMKAKRGEVDATITSADPLTKKETEQVAAAIKATSKAKGEVIISSKVDPSIIGGIQVQIGDQFLDLSIKSRIEEISRMSV</sequence>
<keyword evidence="7" id="KW-0472">Membrane</keyword>
<dbReference type="Pfam" id="PF00213">
    <property type="entry name" value="OSCP"/>
    <property type="match status" value="1"/>
</dbReference>
<evidence type="ECO:0000256" key="1">
    <source>
        <dbReference type="ARBA" id="ARBA00004370"/>
    </source>
</evidence>
<dbReference type="PRINTS" id="PR00125">
    <property type="entry name" value="ATPASEDELTA"/>
</dbReference>
<dbReference type="NCBIfam" id="TIGR01145">
    <property type="entry name" value="ATP_synt_delta"/>
    <property type="match status" value="1"/>
</dbReference>